<evidence type="ECO:0000313" key="10">
    <source>
        <dbReference type="EMBL" id="RST90118.1"/>
    </source>
</evidence>
<keyword evidence="4" id="KW-0274">FAD</keyword>
<evidence type="ECO:0000256" key="6">
    <source>
        <dbReference type="ARBA" id="ARBA00023097"/>
    </source>
</evidence>
<dbReference type="SUPFAM" id="SSF51905">
    <property type="entry name" value="FAD/NAD(P)-binding domain"/>
    <property type="match status" value="1"/>
</dbReference>
<accession>A0A429Z8V3</accession>
<dbReference type="PANTHER" id="PTHR43429">
    <property type="entry name" value="PYRIDINE NUCLEOTIDE-DISULFIDE OXIDOREDUCTASE DOMAIN-CONTAINING"/>
    <property type="match status" value="1"/>
</dbReference>
<comment type="similarity">
    <text evidence="2">Belongs to the class-III pyridine nucleotide-disulfide oxidoreductase family.</text>
</comment>
<dbReference type="PRINTS" id="PR00411">
    <property type="entry name" value="PNDRDTASEI"/>
</dbReference>
<dbReference type="PANTHER" id="PTHR43429:SF1">
    <property type="entry name" value="NAD(P)H SULFUR OXIDOREDUCTASE (COA-DEPENDENT)"/>
    <property type="match status" value="1"/>
</dbReference>
<dbReference type="InterPro" id="IPR023753">
    <property type="entry name" value="FAD/NAD-binding_dom"/>
</dbReference>
<feature type="domain" description="Pyridine nucleotide-disulphide oxidoreductase dimerisation" evidence="8">
    <location>
        <begin position="331"/>
        <end position="428"/>
    </location>
</feature>
<keyword evidence="7" id="KW-0676">Redox-active center</keyword>
<dbReference type="InterPro" id="IPR036188">
    <property type="entry name" value="FAD/NAD-bd_sf"/>
</dbReference>
<dbReference type="Pfam" id="PF02852">
    <property type="entry name" value="Pyr_redox_dim"/>
    <property type="match status" value="1"/>
</dbReference>
<protein>
    <submittedName>
        <fullName evidence="10">NADH oxidase</fullName>
    </submittedName>
</protein>
<evidence type="ECO:0000256" key="3">
    <source>
        <dbReference type="ARBA" id="ARBA00022630"/>
    </source>
</evidence>
<comment type="caution">
    <text evidence="10">The sequence shown here is derived from an EMBL/GenBank/DDBJ whole genome shotgun (WGS) entry which is preliminary data.</text>
</comment>
<evidence type="ECO:0000256" key="5">
    <source>
        <dbReference type="ARBA" id="ARBA00023002"/>
    </source>
</evidence>
<dbReference type="InterPro" id="IPR016156">
    <property type="entry name" value="FAD/NAD-linked_Rdtase_dimer_sf"/>
</dbReference>
<evidence type="ECO:0000259" key="8">
    <source>
        <dbReference type="Pfam" id="PF02852"/>
    </source>
</evidence>
<evidence type="ECO:0000313" key="11">
    <source>
        <dbReference type="Proteomes" id="UP000277864"/>
    </source>
</evidence>
<dbReference type="Gene3D" id="3.50.50.60">
    <property type="entry name" value="FAD/NAD(P)-binding domain"/>
    <property type="match status" value="2"/>
</dbReference>
<dbReference type="SUPFAM" id="SSF55424">
    <property type="entry name" value="FAD/NAD-linked reductases, dimerisation (C-terminal) domain"/>
    <property type="match status" value="1"/>
</dbReference>
<keyword evidence="5" id="KW-0560">Oxidoreductase</keyword>
<dbReference type="PRINTS" id="PR00368">
    <property type="entry name" value="FADPNR"/>
</dbReference>
<dbReference type="OrthoDB" id="9802028at2"/>
<evidence type="ECO:0000256" key="1">
    <source>
        <dbReference type="ARBA" id="ARBA00001974"/>
    </source>
</evidence>
<proteinExistence type="inferred from homology"/>
<reference evidence="10 11" key="1">
    <citation type="submission" date="2018-03" db="EMBL/GenBank/DDBJ databases">
        <authorList>
            <person name="Gulvik C.A."/>
        </authorList>
    </citation>
    <scope>NUCLEOTIDE SEQUENCE [LARGE SCALE GENOMIC DNA]</scope>
    <source>
        <strain evidence="10 11">JCM 31581</strain>
    </source>
</reference>
<dbReference type="Proteomes" id="UP000277864">
    <property type="component" value="Unassembled WGS sequence"/>
</dbReference>
<feature type="domain" description="FAD/NAD(P)-binding" evidence="9">
    <location>
        <begin position="1"/>
        <end position="305"/>
    </location>
</feature>
<comment type="cofactor">
    <cofactor evidence="1">
        <name>FAD</name>
        <dbReference type="ChEBI" id="CHEBI:57692"/>
    </cofactor>
</comment>
<dbReference type="InterPro" id="IPR050260">
    <property type="entry name" value="FAD-bd_OxRdtase"/>
</dbReference>
<dbReference type="RefSeq" id="WP_125942732.1">
    <property type="nucleotide sequence ID" value="NZ_PXZH01000001.1"/>
</dbReference>
<evidence type="ECO:0000256" key="7">
    <source>
        <dbReference type="ARBA" id="ARBA00023284"/>
    </source>
</evidence>
<keyword evidence="11" id="KW-1185">Reference proteome</keyword>
<evidence type="ECO:0000256" key="4">
    <source>
        <dbReference type="ARBA" id="ARBA00022827"/>
    </source>
</evidence>
<organism evidence="10 11">
    <name type="scientific">Vagococcus humatus</name>
    <dbReference type="NCBI Taxonomy" id="1889241"/>
    <lineage>
        <taxon>Bacteria</taxon>
        <taxon>Bacillati</taxon>
        <taxon>Bacillota</taxon>
        <taxon>Bacilli</taxon>
        <taxon>Lactobacillales</taxon>
        <taxon>Enterococcaceae</taxon>
        <taxon>Vagococcus</taxon>
    </lineage>
</organism>
<dbReference type="InterPro" id="IPR004099">
    <property type="entry name" value="Pyr_nucl-diS_OxRdtase_dimer"/>
</dbReference>
<name>A0A429Z8V3_9ENTE</name>
<dbReference type="GO" id="GO:0016491">
    <property type="term" value="F:oxidoreductase activity"/>
    <property type="evidence" value="ECO:0007669"/>
    <property type="project" value="UniProtKB-KW"/>
</dbReference>
<gene>
    <name evidence="10" type="ORF">C7P63_03295</name>
</gene>
<evidence type="ECO:0000256" key="2">
    <source>
        <dbReference type="ARBA" id="ARBA00009130"/>
    </source>
</evidence>
<dbReference type="Gene3D" id="3.30.390.30">
    <property type="match status" value="1"/>
</dbReference>
<evidence type="ECO:0000259" key="9">
    <source>
        <dbReference type="Pfam" id="PF07992"/>
    </source>
</evidence>
<dbReference type="Pfam" id="PF07992">
    <property type="entry name" value="Pyr_redox_2"/>
    <property type="match status" value="1"/>
</dbReference>
<sequence>MKVVIVGCTHAGTNAAINILKNYPDMDVTVYEKNDNLSFLSCGIALYVGGVVKNDQGLFYSSPEELTQLGANVHMKHQVLSIDTQTKSLTVKNLTTNEEFVDSYDRLVMTTGSWPTTPNITGLDLDNVLFCKNYHHGKEIMTKATQVNHVTVVGAGYIGVELVEAFHQLGKQVHLIDGLDSVLNKYLDKEFANVVEERLVDKGVQLSLGEHVIGFNGQNGKVSTVETTKQSYSTGLVVLCLGFRPMTDLLKGQVEMLPNGAIIVDEYMRTSLPDVFAAGDSTVVHFNPTQNYQYIPLATNAIRQGFLIGQNILEPKLTYQGTQGTSGLQIFGLNIGTTGLTEEAAHMYNIPVKTTLFQDNYRPEFMPSTEKVLMKLVYDDKNHQILGGQLLSKYDITQSANTLSLAIQHKMTVEDLATCDFFFQPYFDRPWNYLNLLAQKALSE</sequence>
<dbReference type="EMBL" id="PXZH01000001">
    <property type="protein sequence ID" value="RST90118.1"/>
    <property type="molecule type" value="Genomic_DNA"/>
</dbReference>
<keyword evidence="3" id="KW-0285">Flavoprotein</keyword>
<keyword evidence="6" id="KW-0558">Oxidation</keyword>
<dbReference type="AlphaFoldDB" id="A0A429Z8V3"/>